<sequence length="72" mass="8450">MMLDVYTVEVEDKTRQHRKIDRQHSKSVRQHVLARSRHRHQTWRATSIIILINIINRLEASSECAWACGLVG</sequence>
<dbReference type="Proteomes" id="UP000016933">
    <property type="component" value="Unassembled WGS sequence"/>
</dbReference>
<evidence type="ECO:0000313" key="2">
    <source>
        <dbReference type="Proteomes" id="UP000016933"/>
    </source>
</evidence>
<evidence type="ECO:0000313" key="1">
    <source>
        <dbReference type="EMBL" id="EME48506.1"/>
    </source>
</evidence>
<dbReference type="HOGENOM" id="CLU_2722197_0_0_1"/>
<gene>
    <name evidence="1" type="ORF">DOTSEDRAFT_67517</name>
</gene>
<accession>N1PYA5</accession>
<reference evidence="2" key="1">
    <citation type="journal article" date="2012" name="PLoS Genet.">
        <title>The genomes of the fungal plant pathogens Cladosporium fulvum and Dothistroma septosporum reveal adaptation to different hosts and lifestyles but also signatures of common ancestry.</title>
        <authorList>
            <person name="de Wit P.J.G.M."/>
            <person name="van der Burgt A."/>
            <person name="Oekmen B."/>
            <person name="Stergiopoulos I."/>
            <person name="Abd-Elsalam K.A."/>
            <person name="Aerts A.L."/>
            <person name="Bahkali A.H."/>
            <person name="Beenen H.G."/>
            <person name="Chettri P."/>
            <person name="Cox M.P."/>
            <person name="Datema E."/>
            <person name="de Vries R.P."/>
            <person name="Dhillon B."/>
            <person name="Ganley A.R."/>
            <person name="Griffiths S.A."/>
            <person name="Guo Y."/>
            <person name="Hamelin R.C."/>
            <person name="Henrissat B."/>
            <person name="Kabir M.S."/>
            <person name="Jashni M.K."/>
            <person name="Kema G."/>
            <person name="Klaubauf S."/>
            <person name="Lapidus A."/>
            <person name="Levasseur A."/>
            <person name="Lindquist E."/>
            <person name="Mehrabi R."/>
            <person name="Ohm R.A."/>
            <person name="Owen T.J."/>
            <person name="Salamov A."/>
            <person name="Schwelm A."/>
            <person name="Schijlen E."/>
            <person name="Sun H."/>
            <person name="van den Burg H.A."/>
            <person name="van Ham R.C.H.J."/>
            <person name="Zhang S."/>
            <person name="Goodwin S.B."/>
            <person name="Grigoriev I.V."/>
            <person name="Collemare J."/>
            <person name="Bradshaw R.E."/>
        </authorList>
    </citation>
    <scope>NUCLEOTIDE SEQUENCE [LARGE SCALE GENOMIC DNA]</scope>
    <source>
        <strain evidence="2">NZE10 / CBS 128990</strain>
    </source>
</reference>
<protein>
    <submittedName>
        <fullName evidence="1">Uncharacterized protein</fullName>
    </submittedName>
</protein>
<reference evidence="1 2" key="2">
    <citation type="journal article" date="2012" name="PLoS Pathog.">
        <title>Diverse lifestyles and strategies of plant pathogenesis encoded in the genomes of eighteen Dothideomycetes fungi.</title>
        <authorList>
            <person name="Ohm R.A."/>
            <person name="Feau N."/>
            <person name="Henrissat B."/>
            <person name="Schoch C.L."/>
            <person name="Horwitz B.A."/>
            <person name="Barry K.W."/>
            <person name="Condon B.J."/>
            <person name="Copeland A.C."/>
            <person name="Dhillon B."/>
            <person name="Glaser F."/>
            <person name="Hesse C.N."/>
            <person name="Kosti I."/>
            <person name="LaButti K."/>
            <person name="Lindquist E.A."/>
            <person name="Lucas S."/>
            <person name="Salamov A.A."/>
            <person name="Bradshaw R.E."/>
            <person name="Ciuffetti L."/>
            <person name="Hamelin R.C."/>
            <person name="Kema G.H.J."/>
            <person name="Lawrence C."/>
            <person name="Scott J.A."/>
            <person name="Spatafora J.W."/>
            <person name="Turgeon B.G."/>
            <person name="de Wit P.J.G.M."/>
            <person name="Zhong S."/>
            <person name="Goodwin S.B."/>
            <person name="Grigoriev I.V."/>
        </authorList>
    </citation>
    <scope>NUCLEOTIDE SEQUENCE [LARGE SCALE GENOMIC DNA]</scope>
    <source>
        <strain evidence="2">NZE10 / CBS 128990</strain>
    </source>
</reference>
<keyword evidence="2" id="KW-1185">Reference proteome</keyword>
<dbReference type="EMBL" id="KB446535">
    <property type="protein sequence ID" value="EME48506.1"/>
    <property type="molecule type" value="Genomic_DNA"/>
</dbReference>
<proteinExistence type="predicted"/>
<dbReference type="AlphaFoldDB" id="N1PYA5"/>
<name>N1PYA5_DOTSN</name>
<organism evidence="1 2">
    <name type="scientific">Dothistroma septosporum (strain NZE10 / CBS 128990)</name>
    <name type="common">Red band needle blight fungus</name>
    <name type="synonym">Mycosphaerella pini</name>
    <dbReference type="NCBI Taxonomy" id="675120"/>
    <lineage>
        <taxon>Eukaryota</taxon>
        <taxon>Fungi</taxon>
        <taxon>Dikarya</taxon>
        <taxon>Ascomycota</taxon>
        <taxon>Pezizomycotina</taxon>
        <taxon>Dothideomycetes</taxon>
        <taxon>Dothideomycetidae</taxon>
        <taxon>Mycosphaerellales</taxon>
        <taxon>Mycosphaerellaceae</taxon>
        <taxon>Dothistroma</taxon>
    </lineage>
</organism>